<reference evidence="1 2" key="1">
    <citation type="submission" date="2018-08" db="EMBL/GenBank/DDBJ databases">
        <title>A genome reference for cultivated species of the human gut microbiota.</title>
        <authorList>
            <person name="Zou Y."/>
            <person name="Xue W."/>
            <person name="Luo G."/>
        </authorList>
    </citation>
    <scope>NUCLEOTIDE SEQUENCE [LARGE SCALE GENOMIC DNA]</scope>
    <source>
        <strain evidence="1 2">AM40-34</strain>
    </source>
</reference>
<dbReference type="Proteomes" id="UP000283482">
    <property type="component" value="Unassembled WGS sequence"/>
</dbReference>
<dbReference type="PANTHER" id="PTHR36932:SF1">
    <property type="entry name" value="CAPSULAR POLYSACCHARIDE BIOSYNTHESIS PROTEIN"/>
    <property type="match status" value="1"/>
</dbReference>
<dbReference type="EMBL" id="QSGN01000001">
    <property type="protein sequence ID" value="RHB33565.1"/>
    <property type="molecule type" value="Genomic_DNA"/>
</dbReference>
<dbReference type="RefSeq" id="WP_117906245.1">
    <property type="nucleotide sequence ID" value="NZ_QSGN01000001.1"/>
</dbReference>
<dbReference type="SUPFAM" id="SSF56801">
    <property type="entry name" value="Acetyl-CoA synthetase-like"/>
    <property type="match status" value="1"/>
</dbReference>
<evidence type="ECO:0000313" key="1">
    <source>
        <dbReference type="EMBL" id="RHB33565.1"/>
    </source>
</evidence>
<dbReference type="PANTHER" id="PTHR36932">
    <property type="entry name" value="CAPSULAR POLYSACCHARIDE BIOSYNTHESIS PROTEIN"/>
    <property type="match status" value="1"/>
</dbReference>
<dbReference type="InterPro" id="IPR053158">
    <property type="entry name" value="CapK_Type1_Caps_Biosynth"/>
</dbReference>
<dbReference type="AlphaFoldDB" id="A0A413VJ13"/>
<gene>
    <name evidence="1" type="ORF">DW889_00480</name>
</gene>
<dbReference type="Gene3D" id="3.40.50.12780">
    <property type="entry name" value="N-terminal domain of ligase-like"/>
    <property type="match status" value="1"/>
</dbReference>
<comment type="caution">
    <text evidence="1">The sequence shown here is derived from an EMBL/GenBank/DDBJ whole genome shotgun (WGS) entry which is preliminary data.</text>
</comment>
<sequence length="445" mass="51756">MISNHYVQERVILPLGDILTGQSVSKYLRFLQKSRYWSREEIDRFQNERLRLLITHAYGHVPFYREEMDKLQLTPADIRTKEDLRLLPIVTKAMIKKEGIERFKAAGIPEKSIVQGASSGSTGEPFRYLTTKEDYSVNIAANLRGWYDMGWRLGDRYVKLSQNPRNNPVKRLQDYMTNNLYLATNPLTDENFANVLRRIESYKPRVIRCYPDPLLLLARYKRVHPKFAWSPVAITTTGNTLFPETRKEIEEAWGCKVFDSYSCEGNSCVFECPTHTCYHSTEEYGISEVVDEQGNPVKKGVGRLVSTSLWNMAQPFIRYDTQDFVEVDDTPCECGREHLKIVRILGRDNDVLVMPSGRRFIVHNFTVFFQTDIPELKRSIDQFQVVKQKSGCVVFRLVVNENYDTEVGNYIIRFWQQEFGVPVTIELLAELPVLHNNKRHFIISE</sequence>
<protein>
    <submittedName>
        <fullName evidence="1">Phenylacetate--CoA ligase family protein</fullName>
    </submittedName>
</protein>
<keyword evidence="1" id="KW-0436">Ligase</keyword>
<organism evidence="1 2">
    <name type="scientific">Bacteroides stercoris</name>
    <dbReference type="NCBI Taxonomy" id="46506"/>
    <lineage>
        <taxon>Bacteria</taxon>
        <taxon>Pseudomonadati</taxon>
        <taxon>Bacteroidota</taxon>
        <taxon>Bacteroidia</taxon>
        <taxon>Bacteroidales</taxon>
        <taxon>Bacteroidaceae</taxon>
        <taxon>Bacteroides</taxon>
    </lineage>
</organism>
<proteinExistence type="predicted"/>
<name>A0A413VJ13_BACSE</name>
<dbReference type="GO" id="GO:0016874">
    <property type="term" value="F:ligase activity"/>
    <property type="evidence" value="ECO:0007669"/>
    <property type="project" value="UniProtKB-KW"/>
</dbReference>
<dbReference type="InterPro" id="IPR042099">
    <property type="entry name" value="ANL_N_sf"/>
</dbReference>
<evidence type="ECO:0000313" key="2">
    <source>
        <dbReference type="Proteomes" id="UP000283482"/>
    </source>
</evidence>
<accession>A0A413VJ13</accession>